<dbReference type="Pfam" id="PF18783">
    <property type="entry name" value="IPU_b_solenoid"/>
    <property type="match status" value="1"/>
</dbReference>
<dbReference type="EMBL" id="JAQHRD010000005">
    <property type="protein sequence ID" value="KAJ6440564.1"/>
    <property type="molecule type" value="Genomic_DNA"/>
</dbReference>
<proteinExistence type="predicted"/>
<dbReference type="Pfam" id="PF17433">
    <property type="entry name" value="Glyco_hydro_49N"/>
    <property type="match status" value="1"/>
</dbReference>
<keyword evidence="1" id="KW-0732">Signal</keyword>
<dbReference type="InterPro" id="IPR041402">
    <property type="entry name" value="B_solenoid_dext"/>
</dbReference>
<evidence type="ECO:0000259" key="2">
    <source>
        <dbReference type="Pfam" id="PF03718"/>
    </source>
</evidence>
<dbReference type="InterPro" id="IPR035953">
    <property type="entry name" value="Dextranase_N-ter"/>
</dbReference>
<evidence type="ECO:0008006" key="6">
    <source>
        <dbReference type="Google" id="ProtNLM"/>
    </source>
</evidence>
<protein>
    <recommendedName>
        <fullName evidence="6">Dextranase</fullName>
    </recommendedName>
</protein>
<feature type="domain" description="Glycoside hydrolase family 49 C-terminal" evidence="2">
    <location>
        <begin position="485"/>
        <end position="592"/>
    </location>
</feature>
<dbReference type="InterPro" id="IPR005192">
    <property type="entry name" value="Glyco_hydro_49_C"/>
</dbReference>
<gene>
    <name evidence="4" type="ORF">O9K51_06354</name>
</gene>
<reference evidence="4" key="1">
    <citation type="submission" date="2023-01" db="EMBL/GenBank/DDBJ databases">
        <title>The growth and conidiation of Purpureocillium lavendulum are regulated by nitrogen source and histone H3K14 acetylation.</title>
        <authorList>
            <person name="Tang P."/>
            <person name="Han J."/>
            <person name="Zhang C."/>
            <person name="Tang P."/>
            <person name="Qi F."/>
            <person name="Zhang K."/>
            <person name="Liang L."/>
        </authorList>
    </citation>
    <scope>NUCLEOTIDE SEQUENCE</scope>
    <source>
        <strain evidence="4">YMF1.00683</strain>
    </source>
</reference>
<name>A0AB34FNA7_9HYPO</name>
<keyword evidence="5" id="KW-1185">Reference proteome</keyword>
<dbReference type="InterPro" id="IPR041274">
    <property type="entry name" value="IPU_b_solenoid"/>
</dbReference>
<evidence type="ECO:0000313" key="5">
    <source>
        <dbReference type="Proteomes" id="UP001163105"/>
    </source>
</evidence>
<dbReference type="InterPro" id="IPR012334">
    <property type="entry name" value="Pectin_lyas_fold"/>
</dbReference>
<evidence type="ECO:0000313" key="4">
    <source>
        <dbReference type="EMBL" id="KAJ6440564.1"/>
    </source>
</evidence>
<feature type="domain" description="Glycoside hydrolase family 49 N-terminal" evidence="3">
    <location>
        <begin position="34"/>
        <end position="229"/>
    </location>
</feature>
<sequence>MLLSIAFLTLLSGAGAVPSRQVVRDCTGSPPSGANSTHCDSDFCTWWHPEGEINTATPVKPGNVRQSHQYTVQVSAAGANAFYDSFVYEAIPRNGNGRIYAPTDAPNSNTLNGNIDDGITIEGSIGLNMAWSQFEYSQDVDVKVRRRDGTALRSDDVIIRPVSIKYTISQSSDGGIVIRVPKDTNGRQMSVEFNSDLYTFRSDGNQYVTSGGSVVGKEPLNALAIFASPPVPSSLVPQMTASNTQTMKPGPINNGDWVYYMNQDQSGASGKLGSNHIRLSPNTYWVHFAPGAYVKGAIEYFAKQNFYATGHGVLSGEHYVYMANAAKGYVAEKSDQYGLRMWWHNSIGQGQKWTCRGPTITAPPFNTMDFNGNSAITSEIVDYKQVGAYFFQTDGPAVYPNSVVHDIFYHVNDDGIKLYYSDVTISRATLWKCHNDPIIQMGWDTRNVNGFTIDTLNVIHTRYYKSETYVPSAIIGASPFYADGKSPNPSNAISGTISNLVCEGPCPALMRVTPLQNYKNFVVKNVAFPDGLQTNSIGLGQSIIPAQSGVSMGLTIENWTVGGQKVTMDNFQADKLGQFNIDGSYWGQWKII</sequence>
<dbReference type="Proteomes" id="UP001163105">
    <property type="component" value="Unassembled WGS sequence"/>
</dbReference>
<dbReference type="AlphaFoldDB" id="A0AB34FNA7"/>
<dbReference type="Gene3D" id="2.160.20.10">
    <property type="entry name" value="Single-stranded right-handed beta-helix, Pectin lyase-like"/>
    <property type="match status" value="1"/>
</dbReference>
<comment type="caution">
    <text evidence="4">The sequence shown here is derived from an EMBL/GenBank/DDBJ whole genome shotgun (WGS) entry which is preliminary data.</text>
</comment>
<dbReference type="SUPFAM" id="SSF51126">
    <property type="entry name" value="Pectin lyase-like"/>
    <property type="match status" value="1"/>
</dbReference>
<dbReference type="Pfam" id="PF18841">
    <property type="entry name" value="B_solenoid_dext"/>
    <property type="match status" value="1"/>
</dbReference>
<accession>A0AB34FNA7</accession>
<dbReference type="SUPFAM" id="SSF101596">
    <property type="entry name" value="Dextranase, N-terminal domain"/>
    <property type="match status" value="1"/>
</dbReference>
<dbReference type="InterPro" id="IPR011050">
    <property type="entry name" value="Pectin_lyase_fold/virulence"/>
</dbReference>
<feature type="chain" id="PRO_5044237971" description="Dextranase" evidence="1">
    <location>
        <begin position="17"/>
        <end position="592"/>
    </location>
</feature>
<feature type="signal peptide" evidence="1">
    <location>
        <begin position="1"/>
        <end position="16"/>
    </location>
</feature>
<dbReference type="Gene3D" id="2.60.350.10">
    <property type="entry name" value="Dextranase, N-terminal"/>
    <property type="match status" value="1"/>
</dbReference>
<evidence type="ECO:0000259" key="3">
    <source>
        <dbReference type="Pfam" id="PF17433"/>
    </source>
</evidence>
<dbReference type="InterPro" id="IPR023226">
    <property type="entry name" value="Glyco_hydro_49_N_dom"/>
</dbReference>
<organism evidence="4 5">
    <name type="scientific">Purpureocillium lavendulum</name>
    <dbReference type="NCBI Taxonomy" id="1247861"/>
    <lineage>
        <taxon>Eukaryota</taxon>
        <taxon>Fungi</taxon>
        <taxon>Dikarya</taxon>
        <taxon>Ascomycota</taxon>
        <taxon>Pezizomycotina</taxon>
        <taxon>Sordariomycetes</taxon>
        <taxon>Hypocreomycetidae</taxon>
        <taxon>Hypocreales</taxon>
        <taxon>Ophiocordycipitaceae</taxon>
        <taxon>Purpureocillium</taxon>
    </lineage>
</organism>
<dbReference type="Pfam" id="PF03718">
    <property type="entry name" value="Glyco_hydro_49"/>
    <property type="match status" value="1"/>
</dbReference>
<evidence type="ECO:0000256" key="1">
    <source>
        <dbReference type="SAM" id="SignalP"/>
    </source>
</evidence>
<dbReference type="GO" id="GO:0004553">
    <property type="term" value="F:hydrolase activity, hydrolyzing O-glycosyl compounds"/>
    <property type="evidence" value="ECO:0007669"/>
    <property type="project" value="InterPro"/>
</dbReference>